<gene>
    <name evidence="3" type="primary">ycf1</name>
</gene>
<accession>A0A0S2LNC3</accession>
<feature type="compositionally biased region" description="Polar residues" evidence="1">
    <location>
        <begin position="550"/>
        <end position="564"/>
    </location>
</feature>
<keyword evidence="2" id="KW-0472">Membrane</keyword>
<geneLocation type="chloroplast" evidence="3"/>
<evidence type="ECO:0000256" key="2">
    <source>
        <dbReference type="SAM" id="Phobius"/>
    </source>
</evidence>
<reference evidence="3" key="1">
    <citation type="journal article" date="2015" name="BMC Evol. Biol.">
        <title>Chloroplast phylogenomic analysis of chlorophyte green algae identifies a novel lineage sister to the Sphaeropleales (Chlorophyceae).</title>
        <authorList>
            <person name="Lemieux C."/>
            <person name="Vincent A.T."/>
            <person name="Labarre A."/>
            <person name="Otis C."/>
            <person name="Turmel M."/>
        </authorList>
    </citation>
    <scope>NUCLEOTIDE SEQUENCE</scope>
</reference>
<evidence type="ECO:0000313" key="3">
    <source>
        <dbReference type="EMBL" id="ALO62825.1"/>
    </source>
</evidence>
<feature type="region of interest" description="Disordered" evidence="1">
    <location>
        <begin position="524"/>
        <end position="567"/>
    </location>
</feature>
<sequence length="2365" mass="279112">MISFLSVLTSVKDYVEITHKIVEADPGLFQIKSYDEIGTVLTFFILSIKEFLVEFFTLNWIKNFWSLPIIVPDIASAMISEISILDGSLHNAFNFLETPLAYGQQNFVLHGFEKFFIGFINSLFLVLPTSAAHVITLRRFVMQGVEIGYLAGLGTIAGNMLWLSSIIFGWRFFIIPWLSFDIFRYLFGFVLLVKYLWDCTKEQKMTLEEVNKSKIFLLNFLLAFTEQTCIYPFLSNISISPEASLLETFPADTIQQFIFIHATYLFGIFFGSYSFLLFSCWFWEYPAFTIYLWIQTKSNYRFTTRFYYKILNYVFTYLTMLAAISSIPYYGLDYSITKPFGFVPQDRLMSQKPSLQNRSEYEKLVTETSFLDIQPTNINLRTRDGQRPRRERWKQRFIKYEALDVSTYDQGVYDFLTIEDLNYGFDRFWFKRKMRNHTTYFRLFPSTWMITLKKQLLGSTKEARRNDFFTLLFEQYYHPNFHKMNDVRQKPFQALSDEKTGLLSFMTPSSLPFAKATPFTGSRSEAKAVPVKGKPSLSPRESDGQGLKWTMTSKDNTKGRSSPQGLREIESIQEKQNKYQYRNAVPMVLGIRTRADFSALRKFVRKFNTRIKTSEIILKNSKHSSQTLSAFSTTRAVPSPFTGVASLAQRASRERRASETRLSQNKLSLAPQKHLEDEKGDIVNGNNKEFAKTVYSKRWKHLYSNIWRGSKKIFTPWTLRSLSRKVFLESANLKKQINLYTKKQKQYNNLQKALLRKANDYSLGSELKSTEWTMTSKPILISENFKKTLAREKLSKKDRQILRFRTQLYLPASQNKAISFKVRTLLHPLKFYLQKEESFRRKLKFYGSAVFRKFSIGNNAPYFRTIMKRGFYYYKKNLRLKRTENVAALRPGLRKTFRTPRKLVKTSAQKITEETYVRTYSHSGKDTYVRQNDDNQISGIKGEESILVKANLTIMPSGHYNSDIGKRSSRYRFQIYKDVLQHWYYTPFNRLLLRFDIDAFINRQPKNHFLTKKEEQLLHLRRILLGEHYDTLRWYNFMQHYRSMKTRLGGTKSFASRTYNQQFQGTFKKIRHLFAITPSQTNISGLTLDDSKELSNKMATKISKETPIVLKFDQPLYNEYINSNIVANKQSGSILEKSILHEELFVPANIQGSNKNLHILPFSLAPPRASFGKQSESKLSLAQRASSLSRRERRDSEAREELALTTWQEEQSIEKTQFEDLITKSTTILGEYLLKTEPAQKEYIKQIIRENKYSELLRFLYLGKKENSLLAVPVKGKVHIVDHLRQKMSPEQKDSNHFHLNFENTEQRSVLSHNGKYSANRFFNAVTQELWVQFMRQSKKRINNRKFIKKYIDHRVIKREKRILRKQENLEKRLQQLKIWLIPISLLDYLPSNNLEKLISTRGIEKTFKKGALILENKIASSQSRNESFTFKRNKEIEKFRIMDLGFNRGETKNTVADSKPTYIIEVKKTLSKIGLVAFKAKTALKSITKIFIEKAKPLYFFLKHRPERPNLWKKRQKVKAKAKKQRKIISEKSIPKQLLAKPMNRNNIVYYDKWVLQEIISTRIPKQNRSEEPYEYARSAWTREGYEKLIPRFKELESINIFKKFINQTLQSKVSIFREYKRKTKKQKRSEYYPSYFYHYNSNKLRKIKWINKQNFKDKYSLATKDSRIIAKNKKLRILKNGGLLHTLISKVGLAKEEKTLLDLSHPIKETPSSMGYELTSLKTNISKKNQSRKKKKRKRKFSIKVKYQKSINKRAKFQKRNIYRKSKLKIFGKQLKHIKSNIQLQIWWWQTYLPKFQLDFDKQFFSKGRKTETSGKEIFFEQPKRERVDTQNLPFLMRDTSRLQSYTIKDGGQNVLNNVYKNILLNKDITFSSKLIKDGIYPETASINSLPFYAGWDESSRKLVVTNRLLSRRDAGLNFQNLTQFNNLKPLAKLYKQNEFEFQTPSKMGFGLNEASFLYWENEMLFTPYNIEQYNTNVISFFAPIGWRRFEFRHTILKTWLNFAKSKQNNDTKGQNQIKNEIINANQGPRSGPYNSSWGLKINCIKNPSSVLSCSNIPENNLSGPNSIFDKIKLIQSKQKKTSQKFRNRRIKKRYKRVKLAASTFVFKTQGPLLTDILPSHYLSVFNSQYRLPRHRYLKYKLINNTELGPLRAPSSLNSTSEFNNFFQKQKTSPSVSSFTLRKRSKPRRKFHRKRLIKSGGLIFPRRRKFINNPIFNVDNSEQFSTRWRPSSETDFTSNQPKIRVKTDTIRRRKARRKMFKQVYKPIKRFQPRFGGYTWPGDYPRLVWTDLPRLELEQLDNLEKIRRKQVNKEKRRLGMVGDLPHKYLLKKHNVIVLKKKLEKAQRSNKIRERVQELKQLMKK</sequence>
<feature type="transmembrane region" description="Helical" evidence="2">
    <location>
        <begin position="174"/>
        <end position="196"/>
    </location>
</feature>
<feature type="transmembrane region" description="Helical" evidence="2">
    <location>
        <begin position="254"/>
        <end position="285"/>
    </location>
</feature>
<organism evidence="3">
    <name type="scientific">Oogamochlamys gigantea</name>
    <dbReference type="NCBI Taxonomy" id="158507"/>
    <lineage>
        <taxon>Eukaryota</taxon>
        <taxon>Viridiplantae</taxon>
        <taxon>Chlorophyta</taxon>
        <taxon>core chlorophytes</taxon>
        <taxon>Chlorophyceae</taxon>
        <taxon>CS clade</taxon>
        <taxon>Chlamydomonadales</taxon>
        <taxon>Chlamydomonadaceae</taxon>
        <taxon>Oogamochlamys</taxon>
    </lineage>
</organism>
<keyword evidence="3" id="KW-0934">Plastid</keyword>
<feature type="region of interest" description="Disordered" evidence="1">
    <location>
        <begin position="645"/>
        <end position="666"/>
    </location>
</feature>
<name>A0A0S2LNC3_9CHLO</name>
<feature type="region of interest" description="Disordered" evidence="1">
    <location>
        <begin position="1175"/>
        <end position="1197"/>
    </location>
</feature>
<evidence type="ECO:0000256" key="1">
    <source>
        <dbReference type="SAM" id="MobiDB-lite"/>
    </source>
</evidence>
<keyword evidence="3" id="KW-0150">Chloroplast</keyword>
<feature type="transmembrane region" description="Helical" evidence="2">
    <location>
        <begin position="216"/>
        <end position="234"/>
    </location>
</feature>
<feature type="transmembrane region" description="Helical" evidence="2">
    <location>
        <begin position="115"/>
        <end position="135"/>
    </location>
</feature>
<dbReference type="GeneID" id="26378389"/>
<feature type="transmembrane region" description="Helical" evidence="2">
    <location>
        <begin position="306"/>
        <end position="330"/>
    </location>
</feature>
<dbReference type="EMBL" id="KT625412">
    <property type="protein sequence ID" value="ALO62825.1"/>
    <property type="molecule type" value="Genomic_DNA"/>
</dbReference>
<protein>
    <submittedName>
        <fullName evidence="3">Hypothetical chloroplast RF1</fullName>
    </submittedName>
</protein>
<keyword evidence="2" id="KW-1133">Transmembrane helix</keyword>
<feature type="transmembrane region" description="Helical" evidence="2">
    <location>
        <begin position="147"/>
        <end position="168"/>
    </location>
</feature>
<dbReference type="RefSeq" id="YP_009184736.1">
    <property type="nucleotide sequence ID" value="NC_028580.1"/>
</dbReference>
<proteinExistence type="predicted"/>
<feature type="compositionally biased region" description="Low complexity" evidence="1">
    <location>
        <begin position="1179"/>
        <end position="1188"/>
    </location>
</feature>
<keyword evidence="2" id="KW-0812">Transmembrane</keyword>